<dbReference type="AlphaFoldDB" id="A0A858SS75"/>
<reference evidence="1 2" key="1">
    <citation type="submission" date="2020-02" db="EMBL/GenBank/DDBJ databases">
        <title>Genome sequence of Roseobacter ponti.</title>
        <authorList>
            <person name="Hollensteiner J."/>
            <person name="Schneider D."/>
            <person name="Poehlein A."/>
            <person name="Daniel R."/>
        </authorList>
    </citation>
    <scope>NUCLEOTIDE SEQUENCE [LARGE SCALE GENOMIC DNA]</scope>
    <source>
        <strain evidence="1 2">DSM 106830</strain>
    </source>
</reference>
<evidence type="ECO:0000313" key="1">
    <source>
        <dbReference type="EMBL" id="QJF50758.1"/>
    </source>
</evidence>
<gene>
    <name evidence="1" type="ORF">G3256_06110</name>
</gene>
<keyword evidence="2" id="KW-1185">Reference proteome</keyword>
<name>A0A858SS75_9RHOB</name>
<dbReference type="RefSeq" id="WP_169639973.1">
    <property type="nucleotide sequence ID" value="NZ_CP048788.1"/>
</dbReference>
<accession>A0A858SS75</accession>
<organism evidence="1 2">
    <name type="scientific">Roseobacter ponti</name>
    <dbReference type="NCBI Taxonomy" id="1891787"/>
    <lineage>
        <taxon>Bacteria</taxon>
        <taxon>Pseudomonadati</taxon>
        <taxon>Pseudomonadota</taxon>
        <taxon>Alphaproteobacteria</taxon>
        <taxon>Rhodobacterales</taxon>
        <taxon>Roseobacteraceae</taxon>
        <taxon>Roseobacter</taxon>
    </lineage>
</organism>
<sequence length="329" mass="36598">MTIILSTSNKYGFVTVCDRMVSSSNKEISRRFNKTIITYSTGGISTVSFTGVAKIGDSYTDTWIVEKLLGEAPKEDAIKFGNSKKYNSLRTIRSTRNCIYRAIKSLIGSGTPGSDQYLEIAMSGQEVFQGRIIPHGICFLKKQNSKSIEVGGLRPRDYFSSHLHGHFHVSGGYGKKHLEITKKMMLRAKRASQGPLYLNSVRDVLVDALRDFSEAESSIGSEAMEIIGSFDTGNCTVSFSSIDPKHSKMAHPLFDEEQATFSPWILSPRRYYPPHEIAAGSIKFPMGSFTNGRKIFVEILGNYSGSGICMSPLQRKIPKPFAVTRRFTR</sequence>
<protein>
    <submittedName>
        <fullName evidence="1">Uncharacterized protein</fullName>
    </submittedName>
</protein>
<evidence type="ECO:0000313" key="2">
    <source>
        <dbReference type="Proteomes" id="UP000503308"/>
    </source>
</evidence>
<dbReference type="Proteomes" id="UP000503308">
    <property type="component" value="Chromosome"/>
</dbReference>
<proteinExistence type="predicted"/>
<dbReference type="KEGG" id="rpon:G3256_06110"/>
<dbReference type="EMBL" id="CP048788">
    <property type="protein sequence ID" value="QJF50758.1"/>
    <property type="molecule type" value="Genomic_DNA"/>
</dbReference>